<name>A0A0J6VS68_9HYPH</name>
<keyword evidence="2" id="KW-1185">Reference proteome</keyword>
<proteinExistence type="predicted"/>
<sequence length="80" mass="8298">MEKQDLLKAVGECRGACTKASGQAPIGGEVYKACSGVTNAIDVLAETLTGRRSFLVTAAQYAERSKPADLTAGCLPPWPG</sequence>
<comment type="caution">
    <text evidence="1">The sequence shown here is derived from an EMBL/GenBank/DDBJ whole genome shotgun (WGS) entry which is preliminary data.</text>
</comment>
<evidence type="ECO:0000313" key="1">
    <source>
        <dbReference type="EMBL" id="KMO42066.1"/>
    </source>
</evidence>
<dbReference type="Proteomes" id="UP000035955">
    <property type="component" value="Unassembled WGS sequence"/>
</dbReference>
<accession>A0A0J6VS68</accession>
<protein>
    <submittedName>
        <fullName evidence="1">Uncharacterized protein</fullName>
    </submittedName>
</protein>
<dbReference type="RefSeq" id="WP_157080487.1">
    <property type="nucleotide sequence ID" value="NZ_LABY01000025.1"/>
</dbReference>
<organism evidence="1 2">
    <name type="scientific">Methylobacterium variabile</name>
    <dbReference type="NCBI Taxonomy" id="298794"/>
    <lineage>
        <taxon>Bacteria</taxon>
        <taxon>Pseudomonadati</taxon>
        <taxon>Pseudomonadota</taxon>
        <taxon>Alphaproteobacteria</taxon>
        <taxon>Hyphomicrobiales</taxon>
        <taxon>Methylobacteriaceae</taxon>
        <taxon>Methylobacterium</taxon>
    </lineage>
</organism>
<dbReference type="EMBL" id="LABY01000025">
    <property type="protein sequence ID" value="KMO42066.1"/>
    <property type="molecule type" value="Genomic_DNA"/>
</dbReference>
<reference evidence="1 2" key="1">
    <citation type="submission" date="2015-03" db="EMBL/GenBank/DDBJ databases">
        <title>Genome sequencing of Methylobacterium variabile DSM 16961.</title>
        <authorList>
            <person name="Chaudhry V."/>
            <person name="Patil P.B."/>
        </authorList>
    </citation>
    <scope>NUCLEOTIDE SEQUENCE [LARGE SCALE GENOMIC DNA]</scope>
    <source>
        <strain evidence="1 2">DSM 16961</strain>
    </source>
</reference>
<dbReference type="OrthoDB" id="7679381at2"/>
<gene>
    <name evidence="1" type="ORF">VQ02_04235</name>
</gene>
<evidence type="ECO:0000313" key="2">
    <source>
        <dbReference type="Proteomes" id="UP000035955"/>
    </source>
</evidence>
<dbReference type="PATRIC" id="fig|298794.3.peg.3927"/>
<dbReference type="AlphaFoldDB" id="A0A0J6VS68"/>